<evidence type="ECO:0000256" key="2">
    <source>
        <dbReference type="ARBA" id="ARBA00009171"/>
    </source>
</evidence>
<dbReference type="InterPro" id="IPR036390">
    <property type="entry name" value="WH_DNA-bd_sf"/>
</dbReference>
<keyword evidence="4" id="KW-0804">Transcription</keyword>
<dbReference type="EMBL" id="JARKIK010000074">
    <property type="protein sequence ID" value="KAK8727748.1"/>
    <property type="molecule type" value="Genomic_DNA"/>
</dbReference>
<dbReference type="InterPro" id="IPR042065">
    <property type="entry name" value="E3_ELL-like"/>
</dbReference>
<feature type="compositionally biased region" description="Basic residues" evidence="7">
    <location>
        <begin position="455"/>
        <end position="468"/>
    </location>
</feature>
<feature type="region of interest" description="Disordered" evidence="7">
    <location>
        <begin position="191"/>
        <end position="245"/>
    </location>
</feature>
<dbReference type="AlphaFoldDB" id="A0AAW0WJB2"/>
<evidence type="ECO:0000256" key="4">
    <source>
        <dbReference type="ARBA" id="ARBA00023163"/>
    </source>
</evidence>
<keyword evidence="10" id="KW-1185">Reference proteome</keyword>
<dbReference type="PANTHER" id="PTHR23288:SF17">
    <property type="entry name" value="RNA POLYMERASE II ELONGATION FACTOR ELL"/>
    <property type="match status" value="1"/>
</dbReference>
<evidence type="ECO:0000256" key="7">
    <source>
        <dbReference type="SAM" id="MobiDB-lite"/>
    </source>
</evidence>
<dbReference type="SUPFAM" id="SSF144292">
    <property type="entry name" value="occludin/ELL-like"/>
    <property type="match status" value="1"/>
</dbReference>
<name>A0AAW0WJB2_CHEQU</name>
<feature type="compositionally biased region" description="Polar residues" evidence="7">
    <location>
        <begin position="329"/>
        <end position="340"/>
    </location>
</feature>
<evidence type="ECO:0000256" key="5">
    <source>
        <dbReference type="ARBA" id="ARBA00023242"/>
    </source>
</evidence>
<feature type="compositionally biased region" description="Polar residues" evidence="7">
    <location>
        <begin position="469"/>
        <end position="485"/>
    </location>
</feature>
<feature type="compositionally biased region" description="Polar residues" evidence="7">
    <location>
        <begin position="499"/>
        <end position="508"/>
    </location>
</feature>
<dbReference type="Pfam" id="PF07303">
    <property type="entry name" value="Occludin_ELL"/>
    <property type="match status" value="1"/>
</dbReference>
<organism evidence="9 10">
    <name type="scientific">Cherax quadricarinatus</name>
    <name type="common">Australian red claw crayfish</name>
    <dbReference type="NCBI Taxonomy" id="27406"/>
    <lineage>
        <taxon>Eukaryota</taxon>
        <taxon>Metazoa</taxon>
        <taxon>Ecdysozoa</taxon>
        <taxon>Arthropoda</taxon>
        <taxon>Crustacea</taxon>
        <taxon>Multicrustacea</taxon>
        <taxon>Malacostraca</taxon>
        <taxon>Eumalacostraca</taxon>
        <taxon>Eucarida</taxon>
        <taxon>Decapoda</taxon>
        <taxon>Pleocyemata</taxon>
        <taxon>Astacidea</taxon>
        <taxon>Parastacoidea</taxon>
        <taxon>Parastacidae</taxon>
        <taxon>Cherax</taxon>
    </lineage>
</organism>
<sequence>VARPSERTFSPAADALADGNWKPSSVRAPHARPLAPTRAGYSASGRCVGSCHPRVREGLCLPLRGVGCCRLLAVEIQIPGRNNGGSKFAFSLQSIQDPDGPQGSFEFIKQFGSRALESLGPMVGKVWIQAKDDSYEKTRQSMENAKIKNQMNCVKEVKTNSSSPFVRQRSFPVKKSSTLVVPPPKKEVVAELPSNNRYNQNTSNSPQRTHTGGTVGNTPPAGKPPPPPPPPSTVTAKKSNPDLVRRPLRERIIQLLAVKNYRKPEILNKLYSDGVKEKDRRQMTSVLNSVSQIKENIHHLARHLWSEVKEDWPFYTEKEKEVVKRMKPQSLTPPSGDSGQSPTSTHSLSPSSSSQGVKRPHEETIDPTVKRARGSRWTGTKSRRENSRSETRSSSNLELNTQPDNKPNSYSLNSCSNNKQVSNGRHHQDERPQINGTTSPNRKPSSTSPISQGSPRHHLNGLHTHHTSGNHSPINGVTNGLTNGHGNPHHRTNGHTRLDPSTPNSSPDSHYGGEEMQPEYQKNYSTIVSVEQRSRYKADFNEQYQEYLELHGFIQERTQPFSNLEERLKNETHGSVEYNDIRAQILTKYEATQQDQEFQRKKKRYTYLHEKLAHIKKLVREYDATHS</sequence>
<dbReference type="GO" id="GO:0000987">
    <property type="term" value="F:cis-regulatory region sequence-specific DNA binding"/>
    <property type="evidence" value="ECO:0007669"/>
    <property type="project" value="TreeGrafter"/>
</dbReference>
<feature type="domain" description="OCEL" evidence="8">
    <location>
        <begin position="518"/>
        <end position="627"/>
    </location>
</feature>
<feature type="compositionally biased region" description="Pro residues" evidence="7">
    <location>
        <begin position="221"/>
        <end position="232"/>
    </location>
</feature>
<feature type="compositionally biased region" description="Low complexity" evidence="7">
    <location>
        <begin position="341"/>
        <end position="354"/>
    </location>
</feature>
<protein>
    <recommendedName>
        <fullName evidence="8">OCEL domain-containing protein</fullName>
    </recommendedName>
</protein>
<accession>A0AAW0WJB2</accession>
<feature type="non-terminal residue" evidence="9">
    <location>
        <position position="1"/>
    </location>
</feature>
<dbReference type="PROSITE" id="PS51980">
    <property type="entry name" value="OCEL"/>
    <property type="match status" value="1"/>
</dbReference>
<feature type="region of interest" description="Disordered" evidence="7">
    <location>
        <begin position="1"/>
        <end position="40"/>
    </location>
</feature>
<feature type="compositionally biased region" description="Polar residues" evidence="7">
    <location>
        <begin position="401"/>
        <end position="423"/>
    </location>
</feature>
<comment type="subcellular location">
    <subcellularLocation>
        <location evidence="1">Nucleus</location>
    </subcellularLocation>
</comment>
<evidence type="ECO:0000259" key="8">
    <source>
        <dbReference type="PROSITE" id="PS51980"/>
    </source>
</evidence>
<dbReference type="InterPro" id="IPR031176">
    <property type="entry name" value="ELL/occludin"/>
</dbReference>
<dbReference type="Proteomes" id="UP001445076">
    <property type="component" value="Unassembled WGS sequence"/>
</dbReference>
<dbReference type="Gene3D" id="1.10.10.2670">
    <property type="entry name" value="E3 ubiquitin-protein ligase"/>
    <property type="match status" value="1"/>
</dbReference>
<dbReference type="Gene3D" id="6.10.140.340">
    <property type="match status" value="1"/>
</dbReference>
<comment type="similarity">
    <text evidence="2 6">Belongs to the ELL/occludin family.</text>
</comment>
<feature type="compositionally biased region" description="Polar residues" evidence="7">
    <location>
        <begin position="434"/>
        <end position="454"/>
    </location>
</feature>
<keyword evidence="5" id="KW-0539">Nucleus</keyword>
<gene>
    <name evidence="9" type="ORF">OTU49_009445</name>
</gene>
<evidence type="ECO:0000313" key="9">
    <source>
        <dbReference type="EMBL" id="KAK8727748.1"/>
    </source>
</evidence>
<evidence type="ECO:0000256" key="6">
    <source>
        <dbReference type="PROSITE-ProRule" id="PRU01324"/>
    </source>
</evidence>
<keyword evidence="3" id="KW-0805">Transcription regulation</keyword>
<feature type="compositionally biased region" description="Basic and acidic residues" evidence="7">
    <location>
        <begin position="382"/>
        <end position="391"/>
    </location>
</feature>
<dbReference type="SUPFAM" id="SSF46785">
    <property type="entry name" value="Winged helix' DNA-binding domain"/>
    <property type="match status" value="1"/>
</dbReference>
<dbReference type="GO" id="GO:0042795">
    <property type="term" value="P:snRNA transcription by RNA polymerase II"/>
    <property type="evidence" value="ECO:0007669"/>
    <property type="project" value="TreeGrafter"/>
</dbReference>
<comment type="caution">
    <text evidence="9">The sequence shown here is derived from an EMBL/GenBank/DDBJ whole genome shotgun (WGS) entry which is preliminary data.</text>
</comment>
<feature type="compositionally biased region" description="Polar residues" evidence="7">
    <location>
        <begin position="194"/>
        <end position="212"/>
    </location>
</feature>
<dbReference type="GO" id="GO:0008023">
    <property type="term" value="C:transcription elongation factor complex"/>
    <property type="evidence" value="ECO:0007669"/>
    <property type="project" value="InterPro"/>
</dbReference>
<dbReference type="InterPro" id="IPR010844">
    <property type="entry name" value="Occludin_ELL"/>
</dbReference>
<dbReference type="Pfam" id="PF10390">
    <property type="entry name" value="ELL"/>
    <property type="match status" value="1"/>
</dbReference>
<reference evidence="9 10" key="1">
    <citation type="journal article" date="2024" name="BMC Genomics">
        <title>Genome assembly of redclaw crayfish (Cherax quadricarinatus) provides insights into its immune adaptation and hypoxia tolerance.</title>
        <authorList>
            <person name="Liu Z."/>
            <person name="Zheng J."/>
            <person name="Li H."/>
            <person name="Fang K."/>
            <person name="Wang S."/>
            <person name="He J."/>
            <person name="Zhou D."/>
            <person name="Weng S."/>
            <person name="Chi M."/>
            <person name="Gu Z."/>
            <person name="He J."/>
            <person name="Li F."/>
            <person name="Wang M."/>
        </authorList>
    </citation>
    <scope>NUCLEOTIDE SEQUENCE [LARGE SCALE GENOMIC DNA]</scope>
    <source>
        <strain evidence="9">ZL_2023a</strain>
    </source>
</reference>
<proteinExistence type="inferred from homology"/>
<dbReference type="GO" id="GO:0032968">
    <property type="term" value="P:positive regulation of transcription elongation by RNA polymerase II"/>
    <property type="evidence" value="ECO:0007669"/>
    <property type="project" value="TreeGrafter"/>
</dbReference>
<dbReference type="GO" id="GO:0006368">
    <property type="term" value="P:transcription elongation by RNA polymerase II"/>
    <property type="evidence" value="ECO:0007669"/>
    <property type="project" value="InterPro"/>
</dbReference>
<evidence type="ECO:0000313" key="10">
    <source>
        <dbReference type="Proteomes" id="UP001445076"/>
    </source>
</evidence>
<evidence type="ECO:0000256" key="1">
    <source>
        <dbReference type="ARBA" id="ARBA00004123"/>
    </source>
</evidence>
<dbReference type="InterPro" id="IPR019464">
    <property type="entry name" value="ELL_N"/>
</dbReference>
<evidence type="ECO:0000256" key="3">
    <source>
        <dbReference type="ARBA" id="ARBA00023015"/>
    </source>
</evidence>
<dbReference type="PANTHER" id="PTHR23288">
    <property type="entry name" value="OCCLUDIN AND RNA POLYMERASE II ELONGATION FACTOR ELL"/>
    <property type="match status" value="1"/>
</dbReference>
<feature type="region of interest" description="Disordered" evidence="7">
    <location>
        <begin position="323"/>
        <end position="520"/>
    </location>
</feature>